<feature type="compositionally biased region" description="Basic residues" evidence="8">
    <location>
        <begin position="393"/>
        <end position="406"/>
    </location>
</feature>
<dbReference type="Pfam" id="PF00069">
    <property type="entry name" value="Pkinase"/>
    <property type="match status" value="1"/>
</dbReference>
<evidence type="ECO:0000259" key="10">
    <source>
        <dbReference type="PROSITE" id="PS50011"/>
    </source>
</evidence>
<dbReference type="PANTHER" id="PTHR43289">
    <property type="entry name" value="MITOGEN-ACTIVATED PROTEIN KINASE KINASE KINASE 20-RELATED"/>
    <property type="match status" value="1"/>
</dbReference>
<dbReference type="GO" id="GO:0005524">
    <property type="term" value="F:ATP binding"/>
    <property type="evidence" value="ECO:0007669"/>
    <property type="project" value="UniProtKB-UniRule"/>
</dbReference>
<evidence type="ECO:0000256" key="8">
    <source>
        <dbReference type="SAM" id="MobiDB-lite"/>
    </source>
</evidence>
<dbReference type="InterPro" id="IPR000719">
    <property type="entry name" value="Prot_kinase_dom"/>
</dbReference>
<protein>
    <recommendedName>
        <fullName evidence="1">non-specific serine/threonine protein kinase</fullName>
        <ecNumber evidence="1">2.7.11.1</ecNumber>
    </recommendedName>
</protein>
<dbReference type="Proteomes" id="UP000315369">
    <property type="component" value="Unassembled WGS sequence"/>
</dbReference>
<evidence type="ECO:0000256" key="2">
    <source>
        <dbReference type="ARBA" id="ARBA00022527"/>
    </source>
</evidence>
<dbReference type="Gene3D" id="3.30.200.20">
    <property type="entry name" value="Phosphorylase Kinase, domain 1"/>
    <property type="match status" value="1"/>
</dbReference>
<feature type="domain" description="Protein kinase" evidence="10">
    <location>
        <begin position="96"/>
        <end position="364"/>
    </location>
</feature>
<dbReference type="InterPro" id="IPR017441">
    <property type="entry name" value="Protein_kinase_ATP_BS"/>
</dbReference>
<keyword evidence="5 11" id="KW-0418">Kinase</keyword>
<dbReference type="SUPFAM" id="SSF56112">
    <property type="entry name" value="Protein kinase-like (PK-like)"/>
    <property type="match status" value="1"/>
</dbReference>
<keyword evidence="6 7" id="KW-0067">ATP-binding</keyword>
<keyword evidence="9" id="KW-0812">Transmembrane</keyword>
<evidence type="ECO:0000256" key="3">
    <source>
        <dbReference type="ARBA" id="ARBA00022679"/>
    </source>
</evidence>
<dbReference type="InterPro" id="IPR008271">
    <property type="entry name" value="Ser/Thr_kinase_AS"/>
</dbReference>
<keyword evidence="4 7" id="KW-0547">Nucleotide-binding</keyword>
<dbReference type="EMBL" id="VIFM01000021">
    <property type="protein sequence ID" value="TQF16595.1"/>
    <property type="molecule type" value="Genomic_DNA"/>
</dbReference>
<evidence type="ECO:0000256" key="7">
    <source>
        <dbReference type="PROSITE-ProRule" id="PRU10141"/>
    </source>
</evidence>
<evidence type="ECO:0000256" key="6">
    <source>
        <dbReference type="ARBA" id="ARBA00022840"/>
    </source>
</evidence>
<sequence length="556" mass="60480">MSPSRKCPRCGADHRPGVTVCPQEVFRVGVVAPAGAYRPDAEEDTDEATFKRERNMLPEPVRPLVSGVPPAYSARAMKWEESVTRDALVGTKVGDYLIKRRIGRGGMGIVYEGEHAVIGRRVAVKVIRPDFVEGGRARDLATEARSAAAIRHRGIIDIFGFGTIPDVGQYLVMEYLEGAPLDEVIHQRAPMLEVEVIRILDALLSALAAAHGVGVIHRDLKPGNVFMVREGDGSESVKVLDFGIAKRSEAPYGSTPQTHANALVGTPEYIAPEQACGHQVSPQTDLYAVGVIAYELLTRRLPFEGESAMAIIVHHVRTPPPPLSKYREVNSALEALVMRLLAKEPSERPASADAVRRELKHVLAGFSEGATRLSAPPPEMRATELLQAIPQVKGKKGGRREPRRRGPISDSERPTSIMVTPTMLLEATSLDHKPLRPLRSRKLLVGGALALMVVVGGWAFLAQARTRSSRRDTTRARVQKTAPRGMGTVVLKVNGPPLQDVLVDGKSHGEKYVLELPEGTHQLEVRGPDLGRPHSSSVDIRAGAFIEHHVTLPSLL</sequence>
<dbReference type="EC" id="2.7.11.1" evidence="1"/>
<dbReference type="FunFam" id="1.10.510.10:FF:000021">
    <property type="entry name" value="Serine/threonine protein kinase"/>
    <property type="match status" value="1"/>
</dbReference>
<gene>
    <name evidence="11" type="ORF">FJV41_07765</name>
</gene>
<dbReference type="PROSITE" id="PS50011">
    <property type="entry name" value="PROTEIN_KINASE_DOM"/>
    <property type="match status" value="1"/>
</dbReference>
<evidence type="ECO:0000313" key="12">
    <source>
        <dbReference type="Proteomes" id="UP000315369"/>
    </source>
</evidence>
<reference evidence="11 12" key="1">
    <citation type="submission" date="2019-06" db="EMBL/GenBank/DDBJ databases">
        <authorList>
            <person name="Livingstone P."/>
            <person name="Whitworth D."/>
        </authorList>
    </citation>
    <scope>NUCLEOTIDE SEQUENCE [LARGE SCALE GENOMIC DNA]</scope>
    <source>
        <strain evidence="11 12">AM401</strain>
    </source>
</reference>
<dbReference type="GO" id="GO:0004674">
    <property type="term" value="F:protein serine/threonine kinase activity"/>
    <property type="evidence" value="ECO:0007669"/>
    <property type="project" value="UniProtKB-KW"/>
</dbReference>
<evidence type="ECO:0000313" key="11">
    <source>
        <dbReference type="EMBL" id="TQF16595.1"/>
    </source>
</evidence>
<keyword evidence="9" id="KW-1133">Transmembrane helix</keyword>
<evidence type="ECO:0000256" key="1">
    <source>
        <dbReference type="ARBA" id="ARBA00012513"/>
    </source>
</evidence>
<name>A0A540X5Q8_9BACT</name>
<dbReference type="SMART" id="SM00220">
    <property type="entry name" value="S_TKc"/>
    <property type="match status" value="1"/>
</dbReference>
<dbReference type="OrthoDB" id="9801841at2"/>
<feature type="region of interest" description="Disordered" evidence="8">
    <location>
        <begin position="392"/>
        <end position="416"/>
    </location>
</feature>
<dbReference type="PANTHER" id="PTHR43289:SF34">
    <property type="entry name" value="SERINE_THREONINE-PROTEIN KINASE YBDM-RELATED"/>
    <property type="match status" value="1"/>
</dbReference>
<dbReference type="PROSITE" id="PS00108">
    <property type="entry name" value="PROTEIN_KINASE_ST"/>
    <property type="match status" value="1"/>
</dbReference>
<comment type="caution">
    <text evidence="11">The sequence shown here is derived from an EMBL/GenBank/DDBJ whole genome shotgun (WGS) entry which is preliminary data.</text>
</comment>
<evidence type="ECO:0000256" key="5">
    <source>
        <dbReference type="ARBA" id="ARBA00022777"/>
    </source>
</evidence>
<dbReference type="Gene3D" id="1.10.510.10">
    <property type="entry name" value="Transferase(Phosphotransferase) domain 1"/>
    <property type="match status" value="1"/>
</dbReference>
<proteinExistence type="predicted"/>
<keyword evidence="9" id="KW-0472">Membrane</keyword>
<dbReference type="AlphaFoldDB" id="A0A540X5Q8"/>
<evidence type="ECO:0000256" key="9">
    <source>
        <dbReference type="SAM" id="Phobius"/>
    </source>
</evidence>
<feature type="transmembrane region" description="Helical" evidence="9">
    <location>
        <begin position="443"/>
        <end position="461"/>
    </location>
</feature>
<dbReference type="PROSITE" id="PS00107">
    <property type="entry name" value="PROTEIN_KINASE_ATP"/>
    <property type="match status" value="1"/>
</dbReference>
<accession>A0A540X5Q8</accession>
<dbReference type="InterPro" id="IPR011009">
    <property type="entry name" value="Kinase-like_dom_sf"/>
</dbReference>
<dbReference type="CDD" id="cd14014">
    <property type="entry name" value="STKc_PknB_like"/>
    <property type="match status" value="1"/>
</dbReference>
<feature type="binding site" evidence="7">
    <location>
        <position position="125"/>
    </location>
    <ligand>
        <name>ATP</name>
        <dbReference type="ChEBI" id="CHEBI:30616"/>
    </ligand>
</feature>
<organism evidence="11 12">
    <name type="scientific">Myxococcus llanfairpwllgwyngyllgogerychwyrndrobwllllantysiliogogogochensis</name>
    <dbReference type="NCBI Taxonomy" id="2590453"/>
    <lineage>
        <taxon>Bacteria</taxon>
        <taxon>Pseudomonadati</taxon>
        <taxon>Myxococcota</taxon>
        <taxon>Myxococcia</taxon>
        <taxon>Myxococcales</taxon>
        <taxon>Cystobacterineae</taxon>
        <taxon>Myxococcaceae</taxon>
        <taxon>Myxococcus</taxon>
    </lineage>
</organism>
<keyword evidence="2 11" id="KW-0723">Serine/threonine-protein kinase</keyword>
<keyword evidence="3" id="KW-0808">Transferase</keyword>
<keyword evidence="12" id="KW-1185">Reference proteome</keyword>
<evidence type="ECO:0000256" key="4">
    <source>
        <dbReference type="ARBA" id="ARBA00022741"/>
    </source>
</evidence>